<reference evidence="2" key="1">
    <citation type="submission" date="2006-12" db="EMBL/GenBank/DDBJ databases">
        <title>Complete sequence of Pyrobaculum islandicum DSM 4184.</title>
        <authorList>
            <person name="Copeland A."/>
            <person name="Lucas S."/>
            <person name="Lapidus A."/>
            <person name="Barry K."/>
            <person name="Detter J.C."/>
            <person name="Glavina del Rio T."/>
            <person name="Dalin E."/>
            <person name="Tice H."/>
            <person name="Pitluck S."/>
            <person name="Meincke L."/>
            <person name="Brettin T."/>
            <person name="Bruce D."/>
            <person name="Han C."/>
            <person name="Tapia R."/>
            <person name="Gilna P."/>
            <person name="Schmutz J."/>
            <person name="Larimer F."/>
            <person name="Land M."/>
            <person name="Hauser L."/>
            <person name="Kyrpides N."/>
            <person name="Mikhailova N."/>
            <person name="Cozen A.E."/>
            <person name="Fitz-Gibbon S.T."/>
            <person name="House C.H."/>
            <person name="Saltikov C."/>
            <person name="Lowe T."/>
            <person name="Richardson P."/>
        </authorList>
    </citation>
    <scope>NUCLEOTIDE SEQUENCE [LARGE SCALE GENOMIC DNA]</scope>
    <source>
        <strain evidence="2">DSM 4184</strain>
    </source>
</reference>
<evidence type="ECO:0000313" key="2">
    <source>
        <dbReference type="EMBL" id="ABL88846.1"/>
    </source>
</evidence>
<keyword evidence="1" id="KW-0812">Transmembrane</keyword>
<name>A1RV64_PYRIL</name>
<dbReference type="AlphaFoldDB" id="A1RV64"/>
<dbReference type="eggNOG" id="arCOG05532">
    <property type="taxonomic scope" value="Archaea"/>
</dbReference>
<keyword evidence="1" id="KW-1133">Transmembrane helix</keyword>
<protein>
    <submittedName>
        <fullName evidence="2">Uncharacterized protein</fullName>
    </submittedName>
</protein>
<feature type="transmembrane region" description="Helical" evidence="1">
    <location>
        <begin position="129"/>
        <end position="147"/>
    </location>
</feature>
<organism evidence="2 3">
    <name type="scientific">Pyrobaculum islandicum (strain DSM 4184 / JCM 9189 / GEO3)</name>
    <dbReference type="NCBI Taxonomy" id="384616"/>
    <lineage>
        <taxon>Archaea</taxon>
        <taxon>Thermoproteota</taxon>
        <taxon>Thermoprotei</taxon>
        <taxon>Thermoproteales</taxon>
        <taxon>Thermoproteaceae</taxon>
        <taxon>Pyrobaculum</taxon>
    </lineage>
</organism>
<dbReference type="Proteomes" id="UP000002595">
    <property type="component" value="Chromosome"/>
</dbReference>
<dbReference type="RefSeq" id="WP_011763421.1">
    <property type="nucleotide sequence ID" value="NC_008701.1"/>
</dbReference>
<accession>A1RV64</accession>
<keyword evidence="1" id="KW-0472">Membrane</keyword>
<sequence>MRFLAFTLLVVVLVILSALSPVEYLISDALRPPPNKILTNEGVKAINSIPIWLYFWRITVVLTVLFFSAVVATFFLKPNIRVRWTLAVLSILIAVFHYLTLLFTSSPPGSGVSIYPLFYIISVKEASQIYLDIGQLLILYAVYNIYLAKQKRKATSRISLLKT</sequence>
<dbReference type="STRING" id="384616.Pisl_1695"/>
<feature type="transmembrane region" description="Helical" evidence="1">
    <location>
        <begin position="83"/>
        <end position="103"/>
    </location>
</feature>
<dbReference type="HOGENOM" id="CLU_1691600_0_0_2"/>
<dbReference type="EMBL" id="CP000504">
    <property type="protein sequence ID" value="ABL88846.1"/>
    <property type="molecule type" value="Genomic_DNA"/>
</dbReference>
<gene>
    <name evidence="2" type="ordered locus">Pisl_1695</name>
</gene>
<proteinExistence type="predicted"/>
<feature type="transmembrane region" description="Helical" evidence="1">
    <location>
        <begin position="51"/>
        <end position="76"/>
    </location>
</feature>
<evidence type="ECO:0000313" key="3">
    <source>
        <dbReference type="Proteomes" id="UP000002595"/>
    </source>
</evidence>
<dbReference type="GeneID" id="4618241"/>
<keyword evidence="3" id="KW-1185">Reference proteome</keyword>
<dbReference type="KEGG" id="pis:Pisl_1695"/>
<dbReference type="OrthoDB" id="28678at2157"/>
<evidence type="ECO:0000256" key="1">
    <source>
        <dbReference type="SAM" id="Phobius"/>
    </source>
</evidence>